<accession>A0A919YFR3</accession>
<keyword evidence="2" id="KW-1185">Reference proteome</keyword>
<reference evidence="1 2" key="1">
    <citation type="submission" date="2021-03" db="EMBL/GenBank/DDBJ databases">
        <title>Antimicrobial resistance genes in bacteria isolated from Japanese honey, and their potential for conferring macrolide and lincosamide resistance in the American foulbrood pathogen Paenibacillus larvae.</title>
        <authorList>
            <person name="Okamoto M."/>
            <person name="Kumagai M."/>
            <person name="Kanamori H."/>
            <person name="Takamatsu D."/>
        </authorList>
    </citation>
    <scope>NUCLEOTIDE SEQUENCE [LARGE SCALE GENOMIC DNA]</scope>
    <source>
        <strain evidence="1 2">J34TS1</strain>
    </source>
</reference>
<protein>
    <submittedName>
        <fullName evidence="1">Uncharacterized protein</fullName>
    </submittedName>
</protein>
<comment type="caution">
    <text evidence="1">The sequence shown here is derived from an EMBL/GenBank/DDBJ whole genome shotgun (WGS) entry which is preliminary data.</text>
</comment>
<dbReference type="RefSeq" id="WP_212980065.1">
    <property type="nucleotide sequence ID" value="NZ_AP025343.1"/>
</dbReference>
<dbReference type="AlphaFoldDB" id="A0A919YFR3"/>
<gene>
    <name evidence="1" type="ORF">J34TS1_43990</name>
</gene>
<evidence type="ECO:0000313" key="2">
    <source>
        <dbReference type="Proteomes" id="UP000682811"/>
    </source>
</evidence>
<name>A0A919YFR3_9BACL</name>
<proteinExistence type="predicted"/>
<dbReference type="Proteomes" id="UP000682811">
    <property type="component" value="Unassembled WGS sequence"/>
</dbReference>
<sequence>MIFPKKLENAIITVKNKLPESDPFSDTTQIQQSKLDALMEIVNFVKQMNYIKRPRVKEKFSFFLRSKYDYQETATHFGTSRNSIDVMVSRVSRQIESLVGKETIDMILQEKVSEALRVFRSGILNESAKGFFLPEAAKYLPEPKYRMFNSLEECSSEIRFLNVLTEHGMKNMIEGCDQEKLAHILYLISDNSKKMIEGVSDDKVLQSYFENGHHSREKVAIEREALLKLFNGEFSMTDIGEHISNKYQVEKALDEVRRQHIFHDAGSGLELASKEG</sequence>
<evidence type="ECO:0000313" key="1">
    <source>
        <dbReference type="EMBL" id="GIO49634.1"/>
    </source>
</evidence>
<dbReference type="EMBL" id="BORT01000023">
    <property type="protein sequence ID" value="GIO49634.1"/>
    <property type="molecule type" value="Genomic_DNA"/>
</dbReference>
<organism evidence="1 2">
    <name type="scientific">Paenibacillus azoreducens</name>
    <dbReference type="NCBI Taxonomy" id="116718"/>
    <lineage>
        <taxon>Bacteria</taxon>
        <taxon>Bacillati</taxon>
        <taxon>Bacillota</taxon>
        <taxon>Bacilli</taxon>
        <taxon>Bacillales</taxon>
        <taxon>Paenibacillaceae</taxon>
        <taxon>Paenibacillus</taxon>
    </lineage>
</organism>